<comment type="caution">
    <text evidence="2">The sequence shown here is derived from an EMBL/GenBank/DDBJ whole genome shotgun (WGS) entry which is preliminary data.</text>
</comment>
<dbReference type="Gene3D" id="3.40.50.720">
    <property type="entry name" value="NAD(P)-binding Rossmann-like Domain"/>
    <property type="match status" value="1"/>
</dbReference>
<dbReference type="RefSeq" id="WP_167012414.1">
    <property type="nucleotide sequence ID" value="NZ_VWXF01000001.1"/>
</dbReference>
<accession>A0ABX0RAD8</accession>
<proteinExistence type="predicted"/>
<name>A0ABX0RAD8_9GAMM</name>
<dbReference type="Pfam" id="PF00899">
    <property type="entry name" value="ThiF"/>
    <property type="match status" value="1"/>
</dbReference>
<feature type="domain" description="THIF-type NAD/FAD binding fold" evidence="1">
    <location>
        <begin position="118"/>
        <end position="353"/>
    </location>
</feature>
<keyword evidence="3" id="KW-1185">Reference proteome</keyword>
<protein>
    <submittedName>
        <fullName evidence="2">ThiF family adenylyltransferase</fullName>
    </submittedName>
</protein>
<keyword evidence="2" id="KW-0808">Transferase</keyword>
<dbReference type="PANTHER" id="PTHR10953:SF102">
    <property type="entry name" value="ADENYLYLTRANSFERASE AND SULFURTRANSFERASE MOCS3"/>
    <property type="match status" value="1"/>
</dbReference>
<dbReference type="SUPFAM" id="SSF69572">
    <property type="entry name" value="Activating enzymes of the ubiquitin-like proteins"/>
    <property type="match status" value="1"/>
</dbReference>
<gene>
    <name evidence="2" type="ORF">F3J40_02195</name>
</gene>
<dbReference type="EMBL" id="VWXF01000001">
    <property type="protein sequence ID" value="NIF20429.1"/>
    <property type="molecule type" value="Genomic_DNA"/>
</dbReference>
<sequence length="360" mass="40513">MNKSYRMRQSVGIIQLEDLVEFYKSNVRVGIKLKMKHGHISELLKQFNGEKSLNDILNNNPLIKGSQLINLVNFLNENNILIESDVEYPHELAETHYRIINLLEDYCISTSEVLSIINKIKKSKVAIIGLGAVGSNISVQLAQSGVESFVIVDCDIVELSNLHRQSYFENEISELKVDALSNQLYNFGAKSVEKINKRLTDIKLDDGCPLSKVDLIINCADEPSVDFTSEIIAKHCMNYKIPHIVGGGYNLHQTLIGQTIIPYETACFNCFRVYLDSINTSELAGVRKLHRESRKLGSYSPLSGIAASLACLDSIKLLSGKKEYLQQANKRIEFSLRTSKFNNVNVERHPQCEWCGEKNG</sequence>
<dbReference type="InterPro" id="IPR000594">
    <property type="entry name" value="ThiF_NAD_FAD-bd"/>
</dbReference>
<evidence type="ECO:0000313" key="3">
    <source>
        <dbReference type="Proteomes" id="UP001515683"/>
    </source>
</evidence>
<evidence type="ECO:0000259" key="1">
    <source>
        <dbReference type="Pfam" id="PF00899"/>
    </source>
</evidence>
<dbReference type="InterPro" id="IPR045886">
    <property type="entry name" value="ThiF/MoeB/HesA"/>
</dbReference>
<keyword evidence="2" id="KW-0548">Nucleotidyltransferase</keyword>
<dbReference type="InterPro" id="IPR035985">
    <property type="entry name" value="Ubiquitin-activating_enz"/>
</dbReference>
<dbReference type="GO" id="GO:0016779">
    <property type="term" value="F:nucleotidyltransferase activity"/>
    <property type="evidence" value="ECO:0007669"/>
    <property type="project" value="UniProtKB-KW"/>
</dbReference>
<evidence type="ECO:0000313" key="2">
    <source>
        <dbReference type="EMBL" id="NIF20429.1"/>
    </source>
</evidence>
<dbReference type="Proteomes" id="UP001515683">
    <property type="component" value="Unassembled WGS sequence"/>
</dbReference>
<organism evidence="2 3">
    <name type="scientific">Candidatus Pantoea multigeneris</name>
    <dbReference type="NCBI Taxonomy" id="2608357"/>
    <lineage>
        <taxon>Bacteria</taxon>
        <taxon>Pseudomonadati</taxon>
        <taxon>Pseudomonadota</taxon>
        <taxon>Gammaproteobacteria</taxon>
        <taxon>Enterobacterales</taxon>
        <taxon>Erwiniaceae</taxon>
        <taxon>Pantoea</taxon>
    </lineage>
</organism>
<reference evidence="2 3" key="1">
    <citation type="journal article" date="2019" name="bioRxiv">
        <title>Bacteria contribute to plant secondary compound degradation in a generalist herbivore system.</title>
        <authorList>
            <person name="Francoeur C.B."/>
            <person name="Khadempour L."/>
            <person name="Moreira-Soto R.D."/>
            <person name="Gotting K."/>
            <person name="Book A.J."/>
            <person name="Pinto-Tomas A.A."/>
            <person name="Keefover-Ring K."/>
            <person name="Currie C.R."/>
        </authorList>
    </citation>
    <scope>NUCLEOTIDE SEQUENCE [LARGE SCALE GENOMIC DNA]</scope>
    <source>
        <strain evidence="2">Acro-835</strain>
    </source>
</reference>
<dbReference type="PANTHER" id="PTHR10953">
    <property type="entry name" value="UBIQUITIN-ACTIVATING ENZYME E1"/>
    <property type="match status" value="1"/>
</dbReference>